<dbReference type="RefSeq" id="WP_101714301.1">
    <property type="nucleotide sequence ID" value="NZ_CP026100.1"/>
</dbReference>
<dbReference type="EMBL" id="PJRQ01000038">
    <property type="protein sequence ID" value="PLR10340.1"/>
    <property type="molecule type" value="Genomic_DNA"/>
</dbReference>
<reference evidence="1 4" key="2">
    <citation type="submission" date="2018-01" db="EMBL/GenBank/DDBJ databases">
        <title>Complete genome sequence of Caulobacter flavus RHGG3.</title>
        <authorList>
            <person name="Yang E."/>
        </authorList>
    </citation>
    <scope>NUCLEOTIDE SEQUENCE [LARGE SCALE GENOMIC DNA]</scope>
    <source>
        <strain evidence="1 4">RHGG3</strain>
    </source>
</reference>
<proteinExistence type="predicted"/>
<evidence type="ECO:0000313" key="4">
    <source>
        <dbReference type="Proteomes" id="UP000281192"/>
    </source>
</evidence>
<dbReference type="EMBL" id="CP026100">
    <property type="protein sequence ID" value="AYV48808.1"/>
    <property type="molecule type" value="Genomic_DNA"/>
</dbReference>
<dbReference type="Proteomes" id="UP000234483">
    <property type="component" value="Unassembled WGS sequence"/>
</dbReference>
<evidence type="ECO:0000313" key="3">
    <source>
        <dbReference type="Proteomes" id="UP000234483"/>
    </source>
</evidence>
<evidence type="ECO:0000313" key="1">
    <source>
        <dbReference type="EMBL" id="AYV48808.1"/>
    </source>
</evidence>
<organism evidence="2 3">
    <name type="scientific">Caulobacter flavus</name>
    <dbReference type="NCBI Taxonomy" id="1679497"/>
    <lineage>
        <taxon>Bacteria</taxon>
        <taxon>Pseudomonadati</taxon>
        <taxon>Pseudomonadota</taxon>
        <taxon>Alphaproteobacteria</taxon>
        <taxon>Caulobacterales</taxon>
        <taxon>Caulobacteraceae</taxon>
        <taxon>Caulobacter</taxon>
    </lineage>
</organism>
<reference evidence="2 3" key="1">
    <citation type="submission" date="2017-12" db="EMBL/GenBank/DDBJ databases">
        <title>The genome sequence of Caulobacter flavus CGMCC1 15093.</title>
        <authorList>
            <person name="Gao J."/>
            <person name="Mao X."/>
            <person name="Sun J."/>
        </authorList>
    </citation>
    <scope>NUCLEOTIDE SEQUENCE [LARGE SCALE GENOMIC DNA]</scope>
    <source>
        <strain evidence="2 3">CGMCC1 15093</strain>
    </source>
</reference>
<keyword evidence="4" id="KW-1185">Reference proteome</keyword>
<protein>
    <submittedName>
        <fullName evidence="2">Uncharacterized protein</fullName>
    </submittedName>
</protein>
<name>A0A2N5CQT2_9CAUL</name>
<gene>
    <name evidence="1" type="ORF">C1707_22510</name>
    <name evidence="2" type="ORF">CFHF_17675</name>
</gene>
<accession>A0A2N5CQT2</accession>
<dbReference type="OrthoDB" id="7188061at2"/>
<dbReference type="AlphaFoldDB" id="A0A2N5CQT2"/>
<dbReference type="Proteomes" id="UP000281192">
    <property type="component" value="Chromosome"/>
</dbReference>
<dbReference type="KEGG" id="cfh:C1707_22510"/>
<sequence length="138" mass="15741">MLSHNGTNPEPDLVIDIIVGFDGNLSFMDLFPNPPEPLDLDLKQRCVLQFRLSDDLLSKGWGFQPTPISFENDWGQNFSSYYWTNYTPPGAEEPVPYSQFRVVYECKRMGIFVYSLFMHDALGQAIDLDPLIENGTGR</sequence>
<evidence type="ECO:0000313" key="2">
    <source>
        <dbReference type="EMBL" id="PLR10340.1"/>
    </source>
</evidence>